<name>A0ACC3MTU7_9PEZI</name>
<gene>
    <name evidence="1" type="ORF">LTR37_014408</name>
</gene>
<proteinExistence type="predicted"/>
<keyword evidence="2" id="KW-1185">Reference proteome</keyword>
<organism evidence="1 2">
    <name type="scientific">Vermiconidia calcicola</name>
    <dbReference type="NCBI Taxonomy" id="1690605"/>
    <lineage>
        <taxon>Eukaryota</taxon>
        <taxon>Fungi</taxon>
        <taxon>Dikarya</taxon>
        <taxon>Ascomycota</taxon>
        <taxon>Pezizomycotina</taxon>
        <taxon>Dothideomycetes</taxon>
        <taxon>Dothideomycetidae</taxon>
        <taxon>Mycosphaerellales</taxon>
        <taxon>Extremaceae</taxon>
        <taxon>Vermiconidia</taxon>
    </lineage>
</organism>
<comment type="caution">
    <text evidence="1">The sequence shown here is derived from an EMBL/GenBank/DDBJ whole genome shotgun (WGS) entry which is preliminary data.</text>
</comment>
<dbReference type="Proteomes" id="UP001281147">
    <property type="component" value="Unassembled WGS sequence"/>
</dbReference>
<dbReference type="EMBL" id="JAUTXU010000150">
    <property type="protein sequence ID" value="KAK3703561.1"/>
    <property type="molecule type" value="Genomic_DNA"/>
</dbReference>
<evidence type="ECO:0000313" key="2">
    <source>
        <dbReference type="Proteomes" id="UP001281147"/>
    </source>
</evidence>
<accession>A0ACC3MTU7</accession>
<protein>
    <submittedName>
        <fullName evidence="1">Uncharacterized protein</fullName>
    </submittedName>
</protein>
<evidence type="ECO:0000313" key="1">
    <source>
        <dbReference type="EMBL" id="KAK3703561.1"/>
    </source>
</evidence>
<sequence>MTIQHIWPNDLAREGDIKIEVVGGEDPTEYAMTVAVEYAKDVLVLRLSYYLERIAHPLASRIADAFAAVVCNFIEGSEELVPSVVCKLAQDPAEATHFPQALKYWQEKMQSFVDVSTFPAAPNRLYKVDLTSSASIQIDLPPAGGRISTSTLLRASWALILSRQSASDRIVFGVMTDGKVGGRGIRIGNMTGKAGSTAAVVPYAVHSVHNQWHGMLPFMHADMDRVRSVCPGADAACGFQNLLMVQDDGRCPGEGKAGLALSKTSNAPEHQFQHAIHQLASNYSAVLLDLVSMSTHEMSLLGIWNAQAATAVEDCVHDQFRQVARRQPEMPAVCSWDQELSYEQLDDLSEHFATRLERAGVKAETVVPFVCEKSATAVVIMLGILKAGGAFLFLHLSHPAGRLRSILCDAGASLVVASPALSDSVENFDLKVITLDISAIGTLSKPHGISKAAVRPTNACYVIYTSGSTGGPKGIVVSHSNLATSAASHRHRLGMTTQTRTMQLVSFAFDVAVGDVIMTLLSGGCLCMPTETERTDDIPGAIRRTRANFLWATPTLATLLTPSGVPTLRTLALIGEPMRKEI</sequence>
<reference evidence="1" key="1">
    <citation type="submission" date="2023-07" db="EMBL/GenBank/DDBJ databases">
        <title>Black Yeasts Isolated from many extreme environments.</title>
        <authorList>
            <person name="Coleine C."/>
            <person name="Stajich J.E."/>
            <person name="Selbmann L."/>
        </authorList>
    </citation>
    <scope>NUCLEOTIDE SEQUENCE</scope>
    <source>
        <strain evidence="1">CCFEE 5714</strain>
    </source>
</reference>